<dbReference type="AlphaFoldDB" id="A0A1R2D310"/>
<evidence type="ECO:0000256" key="8">
    <source>
        <dbReference type="ARBA" id="ARBA00023069"/>
    </source>
</evidence>
<dbReference type="InterPro" id="IPR050687">
    <property type="entry name" value="Dynein_IC"/>
</dbReference>
<keyword evidence="4" id="KW-0853">WD repeat</keyword>
<dbReference type="GO" id="GO:0005874">
    <property type="term" value="C:microtubule"/>
    <property type="evidence" value="ECO:0007669"/>
    <property type="project" value="UniProtKB-KW"/>
</dbReference>
<evidence type="ECO:0000313" key="15">
    <source>
        <dbReference type="Proteomes" id="UP000187209"/>
    </source>
</evidence>
<dbReference type="Proteomes" id="UP000187209">
    <property type="component" value="Unassembled WGS sequence"/>
</dbReference>
<evidence type="ECO:0000256" key="7">
    <source>
        <dbReference type="ARBA" id="ARBA00023017"/>
    </source>
</evidence>
<evidence type="ECO:0000256" key="13">
    <source>
        <dbReference type="SAM" id="MobiDB-lite"/>
    </source>
</evidence>
<keyword evidence="5" id="KW-0493">Microtubule</keyword>
<dbReference type="SMART" id="SM00320">
    <property type="entry name" value="WD40"/>
    <property type="match status" value="4"/>
</dbReference>
<feature type="coiled-coil region" evidence="12">
    <location>
        <begin position="99"/>
        <end position="126"/>
    </location>
</feature>
<proteinExistence type="inferred from homology"/>
<keyword evidence="9" id="KW-0505">Motor protein</keyword>
<evidence type="ECO:0000256" key="4">
    <source>
        <dbReference type="ARBA" id="ARBA00022574"/>
    </source>
</evidence>
<dbReference type="GO" id="GO:0045504">
    <property type="term" value="F:dynein heavy chain binding"/>
    <property type="evidence" value="ECO:0007669"/>
    <property type="project" value="TreeGrafter"/>
</dbReference>
<dbReference type="FunFam" id="2.130.10.10:FF:000924">
    <property type="entry name" value="Dynein intermediate chain 3"/>
    <property type="match status" value="1"/>
</dbReference>
<evidence type="ECO:0000313" key="14">
    <source>
        <dbReference type="EMBL" id="OMJ95596.1"/>
    </source>
</evidence>
<keyword evidence="8" id="KW-0969">Cilium</keyword>
<keyword evidence="7" id="KW-0243">Dynein</keyword>
<feature type="compositionally biased region" description="Basic and acidic residues" evidence="13">
    <location>
        <begin position="590"/>
        <end position="607"/>
    </location>
</feature>
<evidence type="ECO:0000256" key="10">
    <source>
        <dbReference type="ARBA" id="ARBA00023212"/>
    </source>
</evidence>
<evidence type="ECO:0000256" key="3">
    <source>
        <dbReference type="ARBA" id="ARBA00022490"/>
    </source>
</evidence>
<keyword evidence="15" id="KW-1185">Reference proteome</keyword>
<keyword evidence="3" id="KW-0963">Cytoplasm</keyword>
<keyword evidence="10" id="KW-0206">Cytoskeleton</keyword>
<dbReference type="EMBL" id="MPUH01000010">
    <property type="protein sequence ID" value="OMJ95596.1"/>
    <property type="molecule type" value="Genomic_DNA"/>
</dbReference>
<dbReference type="Gene3D" id="2.130.10.10">
    <property type="entry name" value="YVTN repeat-like/Quinoprotein amine dehydrogenase"/>
    <property type="match status" value="2"/>
</dbReference>
<feature type="region of interest" description="Disordered" evidence="13">
    <location>
        <begin position="574"/>
        <end position="699"/>
    </location>
</feature>
<evidence type="ECO:0000256" key="9">
    <source>
        <dbReference type="ARBA" id="ARBA00023175"/>
    </source>
</evidence>
<name>A0A1R2D310_9CILI</name>
<dbReference type="GO" id="GO:0045503">
    <property type="term" value="F:dynein light chain binding"/>
    <property type="evidence" value="ECO:0007669"/>
    <property type="project" value="TreeGrafter"/>
</dbReference>
<dbReference type="GO" id="GO:0036158">
    <property type="term" value="P:outer dynein arm assembly"/>
    <property type="evidence" value="ECO:0007669"/>
    <property type="project" value="TreeGrafter"/>
</dbReference>
<evidence type="ECO:0000256" key="5">
    <source>
        <dbReference type="ARBA" id="ARBA00022701"/>
    </source>
</evidence>
<dbReference type="InterPro" id="IPR015943">
    <property type="entry name" value="WD40/YVTN_repeat-like_dom_sf"/>
</dbReference>
<dbReference type="OrthoDB" id="366230at2759"/>
<dbReference type="InterPro" id="IPR036322">
    <property type="entry name" value="WD40_repeat_dom_sf"/>
</dbReference>
<evidence type="ECO:0000256" key="11">
    <source>
        <dbReference type="ARBA" id="ARBA00023273"/>
    </source>
</evidence>
<keyword evidence="12" id="KW-0175">Coiled coil</keyword>
<dbReference type="GO" id="GO:0003341">
    <property type="term" value="P:cilium movement"/>
    <property type="evidence" value="ECO:0007669"/>
    <property type="project" value="TreeGrafter"/>
</dbReference>
<sequence length="699" mass="79643">MVEPYTYKKKRRDFEKPTAFEDSELKSLGGYSSDNMLKKYYINKNPSYITVDNIPMLSSHEVNTERLVTQTKNMKHQEGGWPVEVDYTDEHDTTKWRTKTLKKEELAQAVKELADLTHKVIRQNNQIDMFEEYFLGEAVDHSTETLSTKTLMLFKDPNDIKRSVNKVAWNPESPGNKLAVAYSIMRFQQMPDRMPVQSYIWDMSAPNTAFKTIQGPSPLCTLAFNTKYTDFLVGGCYNGLIAVWDMRETKNTPNWQTQIEKSHHEPVYDIYWLHGKSGNEFVSASTDGRMMWWDFRKDKEPIDSCKITDGVLNPDTGEESVLGGTCLEYNPEAGATKYLAGTEQGIVIQANKKPQKAVDISHRYGMEGGKHHGPIYAIQRNPEESKCFLTVGDWTAKIWSEDINTPIMTTKYHDTYLTDGCWSPTRPGVFFLTQMDGWMHIWDYHYRQNEIAYSHKVGDCMLTTVNVQSNINATKYGSLVAIGDAEGTVTLIELCESLYEPQSNEKLSIKQMLEREYTREKNLKAAKRLTEGKKTGRRDEALLEKQKEKLNERIRKLEADFFQQVGIVGEEVKSHVKKTQDDVPVPQKQKPPEMPKKESPKEEHPVKPQESGPSGHAKKLSHPEHPPGSEHHGKPEHPVKPENPEHGKPEHPVKPEIPEHGPGHPGALIHPGHPHEAEGPKHEDDKKEPEKPAEQGPPS</sequence>
<organism evidence="14 15">
    <name type="scientific">Stentor coeruleus</name>
    <dbReference type="NCBI Taxonomy" id="5963"/>
    <lineage>
        <taxon>Eukaryota</taxon>
        <taxon>Sar</taxon>
        <taxon>Alveolata</taxon>
        <taxon>Ciliophora</taxon>
        <taxon>Postciliodesmatophora</taxon>
        <taxon>Heterotrichea</taxon>
        <taxon>Heterotrichida</taxon>
        <taxon>Stentoridae</taxon>
        <taxon>Stentor</taxon>
    </lineage>
</organism>
<dbReference type="GO" id="GO:0036157">
    <property type="term" value="C:outer dynein arm"/>
    <property type="evidence" value="ECO:0007669"/>
    <property type="project" value="TreeGrafter"/>
</dbReference>
<comment type="caution">
    <text evidence="14">The sequence shown here is derived from an EMBL/GenBank/DDBJ whole genome shotgun (WGS) entry which is preliminary data.</text>
</comment>
<dbReference type="SUPFAM" id="SSF50978">
    <property type="entry name" value="WD40 repeat-like"/>
    <property type="match status" value="1"/>
</dbReference>
<dbReference type="PANTHER" id="PTHR12442:SF7">
    <property type="entry name" value="DYNEIN AXONEMAL INTERMEDIATE CHAIN 2"/>
    <property type="match status" value="1"/>
</dbReference>
<evidence type="ECO:0000256" key="12">
    <source>
        <dbReference type="SAM" id="Coils"/>
    </source>
</evidence>
<evidence type="ECO:0000256" key="6">
    <source>
        <dbReference type="ARBA" id="ARBA00022737"/>
    </source>
</evidence>
<gene>
    <name evidence="14" type="ORF">SteCoe_1022</name>
</gene>
<dbReference type="PANTHER" id="PTHR12442">
    <property type="entry name" value="DYNEIN INTERMEDIATE CHAIN"/>
    <property type="match status" value="1"/>
</dbReference>
<evidence type="ECO:0000256" key="1">
    <source>
        <dbReference type="ARBA" id="ARBA00004430"/>
    </source>
</evidence>
<comment type="similarity">
    <text evidence="2">Belongs to the dynein intermediate chain family.</text>
</comment>
<comment type="subcellular location">
    <subcellularLocation>
        <location evidence="1">Cytoplasm</location>
        <location evidence="1">Cytoskeleton</location>
        <location evidence="1">Cilium axoneme</location>
    </subcellularLocation>
</comment>
<keyword evidence="6" id="KW-0677">Repeat</keyword>
<accession>A0A1R2D310</accession>
<feature type="compositionally biased region" description="Basic and acidic residues" evidence="13">
    <location>
        <begin position="673"/>
        <end position="693"/>
    </location>
</feature>
<reference evidence="14 15" key="1">
    <citation type="submission" date="2016-11" db="EMBL/GenBank/DDBJ databases">
        <title>The macronuclear genome of Stentor coeruleus: a giant cell with tiny introns.</title>
        <authorList>
            <person name="Slabodnick M."/>
            <person name="Ruby J.G."/>
            <person name="Reiff S.B."/>
            <person name="Swart E.C."/>
            <person name="Gosai S."/>
            <person name="Prabakaran S."/>
            <person name="Witkowska E."/>
            <person name="Larue G.E."/>
            <person name="Fisher S."/>
            <person name="Freeman R.M."/>
            <person name="Gunawardena J."/>
            <person name="Chu W."/>
            <person name="Stover N.A."/>
            <person name="Gregory B.D."/>
            <person name="Nowacki M."/>
            <person name="Derisi J."/>
            <person name="Roy S.W."/>
            <person name="Marshall W.F."/>
            <person name="Sood P."/>
        </authorList>
    </citation>
    <scope>NUCLEOTIDE SEQUENCE [LARGE SCALE GENOMIC DNA]</scope>
    <source>
        <strain evidence="14">WM001</strain>
    </source>
</reference>
<dbReference type="InterPro" id="IPR001680">
    <property type="entry name" value="WD40_rpt"/>
</dbReference>
<protein>
    <submittedName>
        <fullName evidence="14">Uncharacterized protein</fullName>
    </submittedName>
</protein>
<feature type="compositionally biased region" description="Basic and acidic residues" evidence="13">
    <location>
        <begin position="621"/>
        <end position="662"/>
    </location>
</feature>
<keyword evidence="11" id="KW-0966">Cell projection</keyword>
<evidence type="ECO:0000256" key="2">
    <source>
        <dbReference type="ARBA" id="ARBA00011059"/>
    </source>
</evidence>